<dbReference type="GO" id="GO:0006281">
    <property type="term" value="P:DNA repair"/>
    <property type="evidence" value="ECO:0007669"/>
    <property type="project" value="UniProtKB-ARBA"/>
</dbReference>
<dbReference type="SMART" id="SM00249">
    <property type="entry name" value="PHD"/>
    <property type="match status" value="1"/>
</dbReference>
<dbReference type="PANTHER" id="PTHR47526:SF3">
    <property type="entry name" value="PHD-TYPE DOMAIN-CONTAINING PROTEIN"/>
    <property type="match status" value="1"/>
</dbReference>
<evidence type="ECO:0000313" key="8">
    <source>
        <dbReference type="RefSeq" id="XP_022293464.1"/>
    </source>
</evidence>
<dbReference type="InterPro" id="IPR011335">
    <property type="entry name" value="Restrct_endonuc-II-like"/>
</dbReference>
<evidence type="ECO:0000256" key="1">
    <source>
        <dbReference type="ARBA" id="ARBA00022723"/>
    </source>
</evidence>
<feature type="domain" description="PHD-type" evidence="5">
    <location>
        <begin position="524"/>
        <end position="574"/>
    </location>
</feature>
<dbReference type="KEGG" id="cvn:111104050"/>
<dbReference type="InterPro" id="IPR019787">
    <property type="entry name" value="Znf_PHD-finger"/>
</dbReference>
<dbReference type="InterPro" id="IPR011604">
    <property type="entry name" value="PDDEXK-like_dom_sf"/>
</dbReference>
<keyword evidence="2 4" id="KW-0863">Zinc-finger</keyword>
<evidence type="ECO:0000256" key="3">
    <source>
        <dbReference type="ARBA" id="ARBA00022833"/>
    </source>
</evidence>
<dbReference type="RefSeq" id="XP_022293465.1">
    <property type="nucleotide sequence ID" value="XM_022437757.1"/>
</dbReference>
<dbReference type="OrthoDB" id="6132274at2759"/>
<dbReference type="InterPro" id="IPR013083">
    <property type="entry name" value="Znf_RING/FYVE/PHD"/>
</dbReference>
<dbReference type="SUPFAM" id="SSF57903">
    <property type="entry name" value="FYVE/PHD zinc finger"/>
    <property type="match status" value="1"/>
</dbReference>
<evidence type="ECO:0000313" key="7">
    <source>
        <dbReference type="Proteomes" id="UP000694844"/>
    </source>
</evidence>
<dbReference type="Proteomes" id="UP000694844">
    <property type="component" value="Chromosome 7"/>
</dbReference>
<dbReference type="Pfam" id="PF09588">
    <property type="entry name" value="YqaJ"/>
    <property type="match status" value="1"/>
</dbReference>
<organism evidence="7 8">
    <name type="scientific">Crassostrea virginica</name>
    <name type="common">Eastern oyster</name>
    <dbReference type="NCBI Taxonomy" id="6565"/>
    <lineage>
        <taxon>Eukaryota</taxon>
        <taxon>Metazoa</taxon>
        <taxon>Spiralia</taxon>
        <taxon>Lophotrochozoa</taxon>
        <taxon>Mollusca</taxon>
        <taxon>Bivalvia</taxon>
        <taxon>Autobranchia</taxon>
        <taxon>Pteriomorphia</taxon>
        <taxon>Ostreida</taxon>
        <taxon>Ostreoidea</taxon>
        <taxon>Ostreidae</taxon>
        <taxon>Crassostrea</taxon>
    </lineage>
</organism>
<keyword evidence="7" id="KW-1185">Reference proteome</keyword>
<dbReference type="InterPro" id="IPR011011">
    <property type="entry name" value="Znf_FYVE_PHD"/>
</dbReference>
<dbReference type="CDD" id="cd22343">
    <property type="entry name" value="PDDEXK_lambda_exonuclease-like"/>
    <property type="match status" value="1"/>
</dbReference>
<evidence type="ECO:0000313" key="9">
    <source>
        <dbReference type="RefSeq" id="XP_022293465.1"/>
    </source>
</evidence>
<sequence length="582" mass="66342">MSLYYKSLPEAPQQQYKEKLFKLGINKLSFDPFIDDDEKWTDNVTKWPDVQFGEIYCYLVDSPGQFTRETLKAYRSLEAYNYFHSGWVHTVFYSTLGSDKVFLKAKVNRSQAVTDKPHEAWVCVKEDCTILNAHCTCMAGLGEVCSHVAAILFKVEASVRLGYNKVACTSMPCTWNQNFTKKVEAVPLYEIIFKKPKKADFHLPSTRAQQHADITFENASPFLQKLTETNPTAVIFTVTNPRPNPPTPRPSLPIPFSSLYNPEYTNLSHTELATKCGEILQNITVSQEESTNVEELTRNQSLSTKWFKYREGRLTASNFYDICHTSIQRPSVSLIKRIMQYVPSIDTPAIKWGKTKEESALKAYTDLMAQHNKAFSSRQSGLVLNPEYPTLGASPDAVTDCPCCGKGLVEIKCPFKFKNMHPCSVNDPGFYLKPHSPSQCNNQLEVTSKHFYQVQGQMAVCDVEFCDFVCWTPRGIHVERIKRDEHFFKEKMLPLLKDFFLLAILPELLTCKIRDLNNNVPTDNTVCICGKSENFDNMIACDSGHCKVEWYHFKCVGLKSPPQGSWSCLPCRKMPPAKKYRQ</sequence>
<gene>
    <name evidence="8 9" type="primary">LOC111104050</name>
</gene>
<evidence type="ECO:0000256" key="2">
    <source>
        <dbReference type="ARBA" id="ARBA00022771"/>
    </source>
</evidence>
<dbReference type="GO" id="GO:0008270">
    <property type="term" value="F:zinc ion binding"/>
    <property type="evidence" value="ECO:0007669"/>
    <property type="project" value="UniProtKB-KW"/>
</dbReference>
<keyword evidence="1" id="KW-0479">Metal-binding</keyword>
<evidence type="ECO:0000259" key="5">
    <source>
        <dbReference type="PROSITE" id="PS50016"/>
    </source>
</evidence>
<dbReference type="InterPro" id="IPR019786">
    <property type="entry name" value="Zinc_finger_PHD-type_CS"/>
</dbReference>
<dbReference type="RefSeq" id="XP_022293464.1">
    <property type="nucleotide sequence ID" value="XM_022437756.1"/>
</dbReference>
<dbReference type="PROSITE" id="PS50966">
    <property type="entry name" value="ZF_SWIM"/>
    <property type="match status" value="1"/>
</dbReference>
<dbReference type="SUPFAM" id="SSF52980">
    <property type="entry name" value="Restriction endonuclease-like"/>
    <property type="match status" value="1"/>
</dbReference>
<keyword evidence="3" id="KW-0862">Zinc</keyword>
<dbReference type="InterPro" id="IPR019080">
    <property type="entry name" value="YqaJ_viral_recombinase"/>
</dbReference>
<name>A0A8B8ATB7_CRAVI</name>
<dbReference type="InterPro" id="IPR001965">
    <property type="entry name" value="Znf_PHD"/>
</dbReference>
<dbReference type="GeneID" id="111104050"/>
<accession>A0A8B8ATB7</accession>
<dbReference type="PANTHER" id="PTHR47526">
    <property type="entry name" value="ATP-DEPENDENT DNA HELICASE"/>
    <property type="match status" value="1"/>
</dbReference>
<dbReference type="AlphaFoldDB" id="A0A8B8ATB7"/>
<reference evidence="8 9" key="1">
    <citation type="submission" date="2025-04" db="UniProtKB">
        <authorList>
            <consortium name="RefSeq"/>
        </authorList>
    </citation>
    <scope>IDENTIFICATION</scope>
    <source>
        <tissue evidence="8 9">Whole sample</tissue>
    </source>
</reference>
<evidence type="ECO:0000256" key="4">
    <source>
        <dbReference type="PROSITE-ProRule" id="PRU00325"/>
    </source>
</evidence>
<dbReference type="Gene3D" id="3.30.40.10">
    <property type="entry name" value="Zinc/RING finger domain, C3HC4 (zinc finger)"/>
    <property type="match status" value="1"/>
</dbReference>
<dbReference type="Gene3D" id="3.90.320.10">
    <property type="match status" value="1"/>
</dbReference>
<dbReference type="PROSITE" id="PS01359">
    <property type="entry name" value="ZF_PHD_1"/>
    <property type="match status" value="1"/>
</dbReference>
<dbReference type="PROSITE" id="PS50016">
    <property type="entry name" value="ZF_PHD_2"/>
    <property type="match status" value="1"/>
</dbReference>
<feature type="domain" description="SWIM-type" evidence="6">
    <location>
        <begin position="120"/>
        <end position="156"/>
    </location>
</feature>
<dbReference type="InterPro" id="IPR007527">
    <property type="entry name" value="Znf_SWIM"/>
</dbReference>
<proteinExistence type="predicted"/>
<protein>
    <submittedName>
        <fullName evidence="8 9">Uncharacterized protein LOC111104050</fullName>
    </submittedName>
</protein>
<evidence type="ECO:0000259" key="6">
    <source>
        <dbReference type="PROSITE" id="PS50966"/>
    </source>
</evidence>